<dbReference type="GO" id="GO:0005524">
    <property type="term" value="F:ATP binding"/>
    <property type="evidence" value="ECO:0007669"/>
    <property type="project" value="UniProtKB-UniRule"/>
</dbReference>
<reference evidence="3 4" key="1">
    <citation type="submission" date="2018-02" db="EMBL/GenBank/DDBJ databases">
        <authorList>
            <person name="Cohen D.B."/>
            <person name="Kent A.D."/>
        </authorList>
    </citation>
    <scope>NUCLEOTIDE SEQUENCE [LARGE SCALE GENOMIC DNA]</scope>
    <source>
        <strain evidence="3 4">CCAP 1448/3</strain>
    </source>
</reference>
<dbReference type="InterPro" id="IPR042095">
    <property type="entry name" value="SUMF_sf"/>
</dbReference>
<evidence type="ECO:0000313" key="3">
    <source>
        <dbReference type="EMBL" id="PSB01256.1"/>
    </source>
</evidence>
<feature type="domain" description="Protein kinase" evidence="2">
    <location>
        <begin position="36"/>
        <end position="300"/>
    </location>
</feature>
<evidence type="ECO:0000259" key="2">
    <source>
        <dbReference type="PROSITE" id="PS50011"/>
    </source>
</evidence>
<organism evidence="3 4">
    <name type="scientific">Merismopedia glauca CCAP 1448/3</name>
    <dbReference type="NCBI Taxonomy" id="1296344"/>
    <lineage>
        <taxon>Bacteria</taxon>
        <taxon>Bacillati</taxon>
        <taxon>Cyanobacteriota</taxon>
        <taxon>Cyanophyceae</taxon>
        <taxon>Synechococcales</taxon>
        <taxon>Merismopediaceae</taxon>
        <taxon>Merismopedia</taxon>
    </lineage>
</organism>
<dbReference type="Pfam" id="PF03781">
    <property type="entry name" value="FGE-sulfatase"/>
    <property type="match status" value="1"/>
</dbReference>
<evidence type="ECO:0000256" key="1">
    <source>
        <dbReference type="PROSITE-ProRule" id="PRU10141"/>
    </source>
</evidence>
<dbReference type="Gene3D" id="1.10.510.10">
    <property type="entry name" value="Transferase(Phosphotransferase) domain 1"/>
    <property type="match status" value="1"/>
</dbReference>
<dbReference type="SMART" id="SM00220">
    <property type="entry name" value="S_TKc"/>
    <property type="match status" value="1"/>
</dbReference>
<accession>A0A2T1BYZ2</accession>
<keyword evidence="3" id="KW-0418">Kinase</keyword>
<sequence>MIFCLNPECQNPYNADISKFCQSCGAQLTPLLENRYRVVELLGRGGFSRTYLGEDTRRLNTKCVIKHFFPSAATKINPQLLEKSVSLFYEEAKRLLQLEDHPQIPNLFAYFEADKQLYLVQQLIEGRTLLKELQEEGCFNQSLLVKDLLDITQILQFIHSIPVIHRDLKPENIIRRHKDGKLVLIDFGISKQLTGTMDTKFGITTGTPGYAPQEQMLYGDSSTSSDLYALGATSLHLLTGTHPFYLYNPRDNCWLWREQLQVKGISINDKLANIIDKLLADLPTRYKFADELIDDLNSLVLPQKSEFIPQIFSLTPLNPVSQIKLKQFEFEVVTIDGLGKEINRYSDTCEYFSEDLGNQLFLEMVYISGGEFVMGSPSTEKDRDTYESPQHKVTLAPFFLGKYPISQAQWRAVANLPEINCPLNPDPAKFKGDNRPVESVSWQDAVEFCARLSRKTGKKYCLPSEAQWEYSCRSGTTTPFHFGETITADLANYDGTYNYATGPKGRNRWETTPIGSFSLANGFGLYDMHGNVWEWCADPWHTNYRDAPTDGNVWEKGGNNNYRVFRGGSWHSLPLVCRSAYRYRYPPVYRYNSIGFRVAVV</sequence>
<dbReference type="InterPro" id="IPR011009">
    <property type="entry name" value="Kinase-like_dom_sf"/>
</dbReference>
<dbReference type="InterPro" id="IPR017441">
    <property type="entry name" value="Protein_kinase_ATP_BS"/>
</dbReference>
<dbReference type="InterPro" id="IPR051043">
    <property type="entry name" value="Sulfatase_Mod_Factor_Kinase"/>
</dbReference>
<name>A0A2T1BYZ2_9CYAN</name>
<dbReference type="PANTHER" id="PTHR23150">
    <property type="entry name" value="SULFATASE MODIFYING FACTOR 1, 2"/>
    <property type="match status" value="1"/>
</dbReference>
<dbReference type="InterPro" id="IPR016187">
    <property type="entry name" value="CTDL_fold"/>
</dbReference>
<dbReference type="OrthoDB" id="3981129at2"/>
<dbReference type="InterPro" id="IPR005532">
    <property type="entry name" value="SUMF_dom"/>
</dbReference>
<dbReference type="RefSeq" id="WP_106290405.1">
    <property type="nucleotide sequence ID" value="NZ_CAWNTC010000152.1"/>
</dbReference>
<dbReference type="Gene3D" id="3.90.1580.10">
    <property type="entry name" value="paralog of FGE (formylglycine-generating enzyme)"/>
    <property type="match status" value="1"/>
</dbReference>
<comment type="caution">
    <text evidence="3">The sequence shown here is derived from an EMBL/GenBank/DDBJ whole genome shotgun (WGS) entry which is preliminary data.</text>
</comment>
<dbReference type="Gene3D" id="3.30.200.20">
    <property type="entry name" value="Phosphorylase Kinase, domain 1"/>
    <property type="match status" value="1"/>
</dbReference>
<dbReference type="NCBIfam" id="NF045510">
    <property type="entry name" value="4Cys_prefix_kin"/>
    <property type="match status" value="1"/>
</dbReference>
<protein>
    <submittedName>
        <fullName evidence="3">Serine/threonine protein kinase</fullName>
    </submittedName>
</protein>
<keyword evidence="4" id="KW-1185">Reference proteome</keyword>
<feature type="binding site" evidence="1">
    <location>
        <position position="66"/>
    </location>
    <ligand>
        <name>ATP</name>
        <dbReference type="ChEBI" id="CHEBI:30616"/>
    </ligand>
</feature>
<dbReference type="AlphaFoldDB" id="A0A2T1BYZ2"/>
<evidence type="ECO:0000313" key="4">
    <source>
        <dbReference type="Proteomes" id="UP000238762"/>
    </source>
</evidence>
<dbReference type="InterPro" id="IPR000719">
    <property type="entry name" value="Prot_kinase_dom"/>
</dbReference>
<keyword evidence="1" id="KW-0547">Nucleotide-binding</keyword>
<dbReference type="PANTHER" id="PTHR23150:SF19">
    <property type="entry name" value="FORMYLGLYCINE-GENERATING ENZYME"/>
    <property type="match status" value="1"/>
</dbReference>
<dbReference type="SUPFAM" id="SSF56436">
    <property type="entry name" value="C-type lectin-like"/>
    <property type="match status" value="1"/>
</dbReference>
<dbReference type="EMBL" id="PVWJ01000119">
    <property type="protein sequence ID" value="PSB01256.1"/>
    <property type="molecule type" value="Genomic_DNA"/>
</dbReference>
<dbReference type="Proteomes" id="UP000238762">
    <property type="component" value="Unassembled WGS sequence"/>
</dbReference>
<reference evidence="3 4" key="2">
    <citation type="submission" date="2018-03" db="EMBL/GenBank/DDBJ databases">
        <title>The ancient ancestry and fast evolution of plastids.</title>
        <authorList>
            <person name="Moore K.R."/>
            <person name="Magnabosco C."/>
            <person name="Momper L."/>
            <person name="Gold D.A."/>
            <person name="Bosak T."/>
            <person name="Fournier G.P."/>
        </authorList>
    </citation>
    <scope>NUCLEOTIDE SEQUENCE [LARGE SCALE GENOMIC DNA]</scope>
    <source>
        <strain evidence="3 4">CCAP 1448/3</strain>
    </source>
</reference>
<dbReference type="CDD" id="cd14014">
    <property type="entry name" value="STKc_PknB_like"/>
    <property type="match status" value="1"/>
</dbReference>
<keyword evidence="3" id="KW-0808">Transferase</keyword>
<proteinExistence type="predicted"/>
<dbReference type="GO" id="GO:0120147">
    <property type="term" value="F:formylglycine-generating oxidase activity"/>
    <property type="evidence" value="ECO:0007669"/>
    <property type="project" value="TreeGrafter"/>
</dbReference>
<dbReference type="PROSITE" id="PS00107">
    <property type="entry name" value="PROTEIN_KINASE_ATP"/>
    <property type="match status" value="1"/>
</dbReference>
<dbReference type="PROSITE" id="PS50011">
    <property type="entry name" value="PROTEIN_KINASE_DOM"/>
    <property type="match status" value="1"/>
</dbReference>
<keyword evidence="3" id="KW-0723">Serine/threonine-protein kinase</keyword>
<dbReference type="GO" id="GO:0004674">
    <property type="term" value="F:protein serine/threonine kinase activity"/>
    <property type="evidence" value="ECO:0007669"/>
    <property type="project" value="UniProtKB-KW"/>
</dbReference>
<gene>
    <name evidence="3" type="ORF">C7B64_19280</name>
</gene>
<keyword evidence="1" id="KW-0067">ATP-binding</keyword>
<dbReference type="Pfam" id="PF00069">
    <property type="entry name" value="Pkinase"/>
    <property type="match status" value="1"/>
</dbReference>
<dbReference type="SUPFAM" id="SSF56112">
    <property type="entry name" value="Protein kinase-like (PK-like)"/>
    <property type="match status" value="1"/>
</dbReference>